<feature type="region of interest" description="Disordered" evidence="1">
    <location>
        <begin position="40"/>
        <end position="62"/>
    </location>
</feature>
<organism evidence="2 3">
    <name type="scientific">Pholiota conissans</name>
    <dbReference type="NCBI Taxonomy" id="109636"/>
    <lineage>
        <taxon>Eukaryota</taxon>
        <taxon>Fungi</taxon>
        <taxon>Dikarya</taxon>
        <taxon>Basidiomycota</taxon>
        <taxon>Agaricomycotina</taxon>
        <taxon>Agaricomycetes</taxon>
        <taxon>Agaricomycetidae</taxon>
        <taxon>Agaricales</taxon>
        <taxon>Agaricineae</taxon>
        <taxon>Strophariaceae</taxon>
        <taxon>Pholiota</taxon>
    </lineage>
</organism>
<sequence>MSDGHALFPGYSLSPNIRPQASVPTVTAITSATASELAIPAAPANSHTSRSPSFFDTAQGKSPPYVTEAISLRASLKATGAFPYLMRNNPQTAFRDFEAAAQGGYPGVRFHHFEHFNDHIHAKECFERGCRSERQELFIRIAHLLGQLSLPQNSSLALPRLQRAATPSSRLQRHLNLPKFTSMHSSSFPNPPKSPFPPLSLSLPSWRHFLSYPRSTQTPRTYKRISTAGPQELQSKHGHAYECTEPPLGFPIRFTVERAMLLIGVAPGRGRSGYGLSMWILCGSGGAAAAAGRIEDAGNGFGKDDGLALTFAEKAARNGLSECGVCDGILCRDGINWPNCTPTLTPRLAFEFKSCRSPFRSDSLAKNTTRSPNPIASTDQPICCSLETVRWRTLEVRNLDSTFSPFFDGT</sequence>
<keyword evidence="3" id="KW-1185">Reference proteome</keyword>
<dbReference type="AlphaFoldDB" id="A0A9P5YRF8"/>
<dbReference type="Proteomes" id="UP000807469">
    <property type="component" value="Unassembled WGS sequence"/>
</dbReference>
<evidence type="ECO:0000256" key="1">
    <source>
        <dbReference type="SAM" id="MobiDB-lite"/>
    </source>
</evidence>
<comment type="caution">
    <text evidence="2">The sequence shown here is derived from an EMBL/GenBank/DDBJ whole genome shotgun (WGS) entry which is preliminary data.</text>
</comment>
<dbReference type="OrthoDB" id="272077at2759"/>
<dbReference type="EMBL" id="MU155399">
    <property type="protein sequence ID" value="KAF9474064.1"/>
    <property type="molecule type" value="Genomic_DNA"/>
</dbReference>
<evidence type="ECO:0000313" key="3">
    <source>
        <dbReference type="Proteomes" id="UP000807469"/>
    </source>
</evidence>
<proteinExistence type="predicted"/>
<feature type="compositionally biased region" description="Polar residues" evidence="1">
    <location>
        <begin position="45"/>
        <end position="60"/>
    </location>
</feature>
<accession>A0A9P5YRF8</accession>
<protein>
    <submittedName>
        <fullName evidence="2">Uncharacterized protein</fullName>
    </submittedName>
</protein>
<reference evidence="2" key="1">
    <citation type="submission" date="2020-11" db="EMBL/GenBank/DDBJ databases">
        <authorList>
            <consortium name="DOE Joint Genome Institute"/>
            <person name="Ahrendt S."/>
            <person name="Riley R."/>
            <person name="Andreopoulos W."/>
            <person name="Labutti K."/>
            <person name="Pangilinan J."/>
            <person name="Ruiz-Duenas F.J."/>
            <person name="Barrasa J.M."/>
            <person name="Sanchez-Garcia M."/>
            <person name="Camarero S."/>
            <person name="Miyauchi S."/>
            <person name="Serrano A."/>
            <person name="Linde D."/>
            <person name="Babiker R."/>
            <person name="Drula E."/>
            <person name="Ayuso-Fernandez I."/>
            <person name="Pacheco R."/>
            <person name="Padilla G."/>
            <person name="Ferreira P."/>
            <person name="Barriuso J."/>
            <person name="Kellner H."/>
            <person name="Castanera R."/>
            <person name="Alfaro M."/>
            <person name="Ramirez L."/>
            <person name="Pisabarro A.G."/>
            <person name="Kuo A."/>
            <person name="Tritt A."/>
            <person name="Lipzen A."/>
            <person name="He G."/>
            <person name="Yan M."/>
            <person name="Ng V."/>
            <person name="Cullen D."/>
            <person name="Martin F."/>
            <person name="Rosso M.-N."/>
            <person name="Henrissat B."/>
            <person name="Hibbett D."/>
            <person name="Martinez A.T."/>
            <person name="Grigoriev I.V."/>
        </authorList>
    </citation>
    <scope>NUCLEOTIDE SEQUENCE</scope>
    <source>
        <strain evidence="2">CIRM-BRFM 674</strain>
    </source>
</reference>
<gene>
    <name evidence="2" type="ORF">BDN70DRAFT_899269</name>
</gene>
<name>A0A9P5YRF8_9AGAR</name>
<evidence type="ECO:0000313" key="2">
    <source>
        <dbReference type="EMBL" id="KAF9474064.1"/>
    </source>
</evidence>